<keyword evidence="9" id="KW-0808">Transferase</keyword>
<dbReference type="EC" id="2.1.1.-" evidence="9"/>
<dbReference type="EMBL" id="JAKIJS010000001">
    <property type="protein sequence ID" value="MCF6138104.1"/>
    <property type="molecule type" value="Genomic_DNA"/>
</dbReference>
<dbReference type="Proteomes" id="UP001649381">
    <property type="component" value="Unassembled WGS sequence"/>
</dbReference>
<feature type="domain" description="Prepilin type IV endopeptidase peptidase" evidence="11">
    <location>
        <begin position="101"/>
        <end position="205"/>
    </location>
</feature>
<reference evidence="13 14" key="1">
    <citation type="submission" date="2022-01" db="EMBL/GenBank/DDBJ databases">
        <title>Alkalihalobacillus sp. EGI L200015, a novel bacterium isolated from a salt lake sediment.</title>
        <authorList>
            <person name="Gao L."/>
            <person name="Fang B.-Z."/>
            <person name="Li W.-J."/>
        </authorList>
    </citation>
    <scope>NUCLEOTIDE SEQUENCE [LARGE SCALE GENOMIC DNA]</scope>
    <source>
        <strain evidence="13 14">KCTC 12718</strain>
    </source>
</reference>
<dbReference type="Pfam" id="PF06750">
    <property type="entry name" value="A24_N_bact"/>
    <property type="match status" value="1"/>
</dbReference>
<evidence type="ECO:0000313" key="13">
    <source>
        <dbReference type="EMBL" id="MCF6138104.1"/>
    </source>
</evidence>
<evidence type="ECO:0000259" key="11">
    <source>
        <dbReference type="Pfam" id="PF01478"/>
    </source>
</evidence>
<keyword evidence="3" id="KW-1003">Cell membrane</keyword>
<keyword evidence="6 10" id="KW-1133">Transmembrane helix</keyword>
<dbReference type="InterPro" id="IPR050882">
    <property type="entry name" value="Prepilin_peptidase/N-MTase"/>
</dbReference>
<keyword evidence="4" id="KW-0997">Cell inner membrane</keyword>
<feature type="transmembrane region" description="Helical" evidence="10">
    <location>
        <begin position="147"/>
        <end position="164"/>
    </location>
</feature>
<evidence type="ECO:0000256" key="9">
    <source>
        <dbReference type="RuleBase" id="RU003794"/>
    </source>
</evidence>
<organism evidence="13 14">
    <name type="scientific">Pseudalkalibacillus berkeleyi</name>
    <dbReference type="NCBI Taxonomy" id="1069813"/>
    <lineage>
        <taxon>Bacteria</taxon>
        <taxon>Bacillati</taxon>
        <taxon>Bacillota</taxon>
        <taxon>Bacilli</taxon>
        <taxon>Bacillales</taxon>
        <taxon>Fictibacillaceae</taxon>
        <taxon>Pseudalkalibacillus</taxon>
    </lineage>
</organism>
<keyword evidence="5 9" id="KW-0812">Transmembrane</keyword>
<dbReference type="InterPro" id="IPR014032">
    <property type="entry name" value="Peptidase_A24A_bac"/>
</dbReference>
<evidence type="ECO:0000256" key="4">
    <source>
        <dbReference type="ARBA" id="ARBA00022519"/>
    </source>
</evidence>
<sequence>MYIALFFIFGLVFGSFYNVVGLRVPEKKSIVRPGSHCTSCQRPLSSIDLIPVLSYKLFKGKCRTCDSKISPIYPMIEVSTGLLFTFSYLQFGWSPELIGSLIIVSLLIIIFISDIFYMLIPDKILLFFAPLVILYRFWIPTEPWWDAWLGSIIGFSLLFLIAVISKGGMGGGDIKLFAVLGLFFGWKGILLILFLASLIGSVIGIILMILKKVERKQHVPFGPFIVLAAFITLFWGDIILDWYFR</sequence>
<evidence type="ECO:0000256" key="3">
    <source>
        <dbReference type="ARBA" id="ARBA00022475"/>
    </source>
</evidence>
<protein>
    <recommendedName>
        <fullName evidence="9">Prepilin leader peptidase/N-methyltransferase</fullName>
        <ecNumber evidence="9">2.1.1.-</ecNumber>
        <ecNumber evidence="9">3.4.23.43</ecNumber>
    </recommendedName>
</protein>
<evidence type="ECO:0000256" key="7">
    <source>
        <dbReference type="ARBA" id="ARBA00023136"/>
    </source>
</evidence>
<feature type="transmembrane region" description="Helical" evidence="10">
    <location>
        <begin position="72"/>
        <end position="91"/>
    </location>
</feature>
<feature type="transmembrane region" description="Helical" evidence="10">
    <location>
        <begin position="176"/>
        <end position="209"/>
    </location>
</feature>
<evidence type="ECO:0000256" key="8">
    <source>
        <dbReference type="RuleBase" id="RU003793"/>
    </source>
</evidence>
<dbReference type="PANTHER" id="PTHR30487:SF0">
    <property type="entry name" value="PREPILIN LEADER PEPTIDASE_N-METHYLTRANSFERASE-RELATED"/>
    <property type="match status" value="1"/>
</dbReference>
<dbReference type="PANTHER" id="PTHR30487">
    <property type="entry name" value="TYPE 4 PREPILIN-LIKE PROTEINS LEADER PEPTIDE-PROCESSING ENZYME"/>
    <property type="match status" value="1"/>
</dbReference>
<dbReference type="Pfam" id="PF01478">
    <property type="entry name" value="Peptidase_A24"/>
    <property type="match status" value="1"/>
</dbReference>
<proteinExistence type="inferred from homology"/>
<feature type="transmembrane region" description="Helical" evidence="10">
    <location>
        <begin position="221"/>
        <end position="244"/>
    </location>
</feature>
<comment type="caution">
    <text evidence="13">The sequence shown here is derived from an EMBL/GenBank/DDBJ whole genome shotgun (WGS) entry which is preliminary data.</text>
</comment>
<dbReference type="RefSeq" id="WP_236334257.1">
    <property type="nucleotide sequence ID" value="NZ_JAKIJS010000001.1"/>
</dbReference>
<gene>
    <name evidence="13" type="ORF">L2716_10245</name>
</gene>
<evidence type="ECO:0000256" key="10">
    <source>
        <dbReference type="SAM" id="Phobius"/>
    </source>
</evidence>
<comment type="similarity">
    <text evidence="2 8">Belongs to the peptidase A24 family.</text>
</comment>
<evidence type="ECO:0000313" key="14">
    <source>
        <dbReference type="Proteomes" id="UP001649381"/>
    </source>
</evidence>
<dbReference type="InterPro" id="IPR000045">
    <property type="entry name" value="Prepilin_IV_endopep_pep"/>
</dbReference>
<keyword evidence="9" id="KW-0489">Methyltransferase</keyword>
<keyword evidence="14" id="KW-1185">Reference proteome</keyword>
<dbReference type="EC" id="3.4.23.43" evidence="9"/>
<feature type="domain" description="Prepilin peptidase A24 N-terminal" evidence="12">
    <location>
        <begin position="8"/>
        <end position="91"/>
    </location>
</feature>
<feature type="transmembrane region" description="Helical" evidence="10">
    <location>
        <begin position="97"/>
        <end position="117"/>
    </location>
</feature>
<keyword evidence="9" id="KW-0511">Multifunctional enzyme</keyword>
<feature type="transmembrane region" description="Helical" evidence="10">
    <location>
        <begin position="124"/>
        <end position="141"/>
    </location>
</feature>
<keyword evidence="7 10" id="KW-0472">Membrane</keyword>
<feature type="transmembrane region" description="Helical" evidence="10">
    <location>
        <begin position="6"/>
        <end position="24"/>
    </location>
</feature>
<keyword evidence="9" id="KW-0645">Protease</keyword>
<evidence type="ECO:0000256" key="6">
    <source>
        <dbReference type="ARBA" id="ARBA00022989"/>
    </source>
</evidence>
<evidence type="ECO:0000256" key="5">
    <source>
        <dbReference type="ARBA" id="ARBA00022692"/>
    </source>
</evidence>
<evidence type="ECO:0000259" key="12">
    <source>
        <dbReference type="Pfam" id="PF06750"/>
    </source>
</evidence>
<evidence type="ECO:0000256" key="1">
    <source>
        <dbReference type="ARBA" id="ARBA00004429"/>
    </source>
</evidence>
<comment type="subcellular location">
    <subcellularLocation>
        <location evidence="1">Cell inner membrane</location>
        <topology evidence="1">Multi-pass membrane protein</topology>
    </subcellularLocation>
    <subcellularLocation>
        <location evidence="9">Cell membrane</location>
        <topology evidence="9">Multi-pass membrane protein</topology>
    </subcellularLocation>
</comment>
<accession>A0ABS9H2F3</accession>
<comment type="function">
    <text evidence="9">Plays an essential role in type IV pili and type II pseudopili formation by proteolytically removing the leader sequence from substrate proteins and subsequently monomethylating the alpha-amino group of the newly exposed N-terminal phenylalanine.</text>
</comment>
<comment type="catalytic activity">
    <reaction evidence="9">
        <text>Typically cleaves a -Gly-|-Phe- bond to release an N-terminal, basic peptide of 5-8 residues from type IV prepilin, and then N-methylates the new N-terminal amino group, the methyl donor being S-adenosyl-L-methionine.</text>
        <dbReference type="EC" id="3.4.23.43"/>
    </reaction>
</comment>
<evidence type="ECO:0000256" key="2">
    <source>
        <dbReference type="ARBA" id="ARBA00005801"/>
    </source>
</evidence>
<name>A0ABS9H2F3_9BACL</name>
<dbReference type="PRINTS" id="PR00864">
    <property type="entry name" value="PREPILNPTASE"/>
</dbReference>
<dbReference type="InterPro" id="IPR010627">
    <property type="entry name" value="Prepilin_pept_A24_N"/>
</dbReference>
<keyword evidence="9" id="KW-0378">Hydrolase</keyword>
<dbReference type="Gene3D" id="1.20.120.1220">
    <property type="match status" value="1"/>
</dbReference>